<protein>
    <submittedName>
        <fullName evidence="3">Uncharacterized protein</fullName>
    </submittedName>
</protein>
<feature type="region of interest" description="Disordered" evidence="2">
    <location>
        <begin position="1"/>
        <end position="46"/>
    </location>
</feature>
<accession>A0AAN6F007</accession>
<feature type="compositionally biased region" description="Basic and acidic residues" evidence="2">
    <location>
        <begin position="31"/>
        <end position="40"/>
    </location>
</feature>
<evidence type="ECO:0000256" key="2">
    <source>
        <dbReference type="SAM" id="MobiDB-lite"/>
    </source>
</evidence>
<evidence type="ECO:0000313" key="4">
    <source>
        <dbReference type="Proteomes" id="UP001161757"/>
    </source>
</evidence>
<evidence type="ECO:0000256" key="1">
    <source>
        <dbReference type="SAM" id="Coils"/>
    </source>
</evidence>
<dbReference type="SUPFAM" id="SSF57997">
    <property type="entry name" value="Tropomyosin"/>
    <property type="match status" value="1"/>
</dbReference>
<proteinExistence type="predicted"/>
<feature type="coiled-coil region" evidence="1">
    <location>
        <begin position="72"/>
        <end position="152"/>
    </location>
</feature>
<comment type="caution">
    <text evidence="3">The sequence shown here is derived from an EMBL/GenBank/DDBJ whole genome shotgun (WGS) entry which is preliminary data.</text>
</comment>
<gene>
    <name evidence="3" type="ORF">HRR80_001987</name>
</gene>
<dbReference type="EMBL" id="JAJGCB010000003">
    <property type="protein sequence ID" value="KAJ8993476.1"/>
    <property type="molecule type" value="Genomic_DNA"/>
</dbReference>
<dbReference type="Proteomes" id="UP001161757">
    <property type="component" value="Unassembled WGS sequence"/>
</dbReference>
<reference evidence="3" key="1">
    <citation type="submission" date="2023-01" db="EMBL/GenBank/DDBJ databases">
        <title>Exophiala dermititidis isolated from Cystic Fibrosis Patient.</title>
        <authorList>
            <person name="Kurbessoian T."/>
            <person name="Crocker A."/>
            <person name="Murante D."/>
            <person name="Hogan D.A."/>
            <person name="Stajich J.E."/>
        </authorList>
    </citation>
    <scope>NUCLEOTIDE SEQUENCE</scope>
    <source>
        <strain evidence="3">Ex8</strain>
    </source>
</reference>
<evidence type="ECO:0000313" key="3">
    <source>
        <dbReference type="EMBL" id="KAJ8993476.1"/>
    </source>
</evidence>
<sequence>MERVGDPNDNDNGNPPEVAPQEVHVSATSREPPKNTEGEPGRVLQRKSIIIKRQEEAEPRATEAQNQLARLVAEKNTEIATLLTRLERAESAARAATTKLQVAESRAHNAEKRSSYLQARLQKEGQEARSEFEALETKIRSLTRDLEGSETTVRHLIDQLTQDKVDGRWNPSADQDIRDSLSALDAKVKSWAKEWANTTFRIDALDPAAARKLIKNIAQFVQLLPDGSLPSAIGRPSARLKEKLPVILLSATVAREIQMMFFKDPFFCSASRSEALQAVLQTMAIANPREAHLWRCTFWRLLHPPQTAHSTEAERSVWAKTNKEVQAYCEEVDNDYCKEGELFPLLAPVQSDRERQNRSAGLRAILMEAAWIAQRLWSQPTYLQTVDLPWFQRQGVTFDISSPLMQAHTMNRVDHDNPAHNGRKILMVTRPGLSISEGDDVKGLDGDQYRVLAKAIVWLEEGPLGSER</sequence>
<name>A0AAN6F007_EXODE</name>
<dbReference type="AlphaFoldDB" id="A0AAN6F007"/>
<organism evidence="3 4">
    <name type="scientific">Exophiala dermatitidis</name>
    <name type="common">Black yeast-like fungus</name>
    <name type="synonym">Wangiella dermatitidis</name>
    <dbReference type="NCBI Taxonomy" id="5970"/>
    <lineage>
        <taxon>Eukaryota</taxon>
        <taxon>Fungi</taxon>
        <taxon>Dikarya</taxon>
        <taxon>Ascomycota</taxon>
        <taxon>Pezizomycotina</taxon>
        <taxon>Eurotiomycetes</taxon>
        <taxon>Chaetothyriomycetidae</taxon>
        <taxon>Chaetothyriales</taxon>
        <taxon>Herpotrichiellaceae</taxon>
        <taxon>Exophiala</taxon>
    </lineage>
</organism>
<keyword evidence="1" id="KW-0175">Coiled coil</keyword>